<organism evidence="1 2">
    <name type="scientific">Peronospora destructor</name>
    <dbReference type="NCBI Taxonomy" id="86335"/>
    <lineage>
        <taxon>Eukaryota</taxon>
        <taxon>Sar</taxon>
        <taxon>Stramenopiles</taxon>
        <taxon>Oomycota</taxon>
        <taxon>Peronosporomycetes</taxon>
        <taxon>Peronosporales</taxon>
        <taxon>Peronosporaceae</taxon>
        <taxon>Peronospora</taxon>
    </lineage>
</organism>
<protein>
    <submittedName>
        <fullName evidence="1">Uncharacterized protein</fullName>
    </submittedName>
</protein>
<dbReference type="EMBL" id="CANTFM010002333">
    <property type="protein sequence ID" value="CAI5745919.1"/>
    <property type="molecule type" value="Genomic_DNA"/>
</dbReference>
<dbReference type="Proteomes" id="UP001162029">
    <property type="component" value="Unassembled WGS sequence"/>
</dbReference>
<proteinExistence type="predicted"/>
<name>A0AAV0V9Q1_9STRA</name>
<comment type="caution">
    <text evidence="1">The sequence shown here is derived from an EMBL/GenBank/DDBJ whole genome shotgun (WGS) entry which is preliminary data.</text>
</comment>
<evidence type="ECO:0000313" key="1">
    <source>
        <dbReference type="EMBL" id="CAI5745919.1"/>
    </source>
</evidence>
<reference evidence="1" key="1">
    <citation type="submission" date="2022-12" db="EMBL/GenBank/DDBJ databases">
        <authorList>
            <person name="Webb A."/>
        </authorList>
    </citation>
    <scope>NUCLEOTIDE SEQUENCE</scope>
    <source>
        <strain evidence="1">Pd1</strain>
    </source>
</reference>
<sequence length="197" mass="21417">MVSPGPKDVTMAGDMEEQYQKQQDCHEETMQTLEESVSVESTTTTVEKTSKVTTVEEHEISEVFVSTDSISAVAMEKTLAATLGSSVDGESVRTEDFTEEEAFIEEESSKHAEVKFAELAVADEAIEAKTQCISGKGTETTEELKQAHTIEKLKEMKEIVAETEVEEMDISVATALGSSVDVDNVLSLGDMCDSIEC</sequence>
<gene>
    <name evidence="1" type="ORF">PDE001_LOCUS10951</name>
</gene>
<keyword evidence="2" id="KW-1185">Reference proteome</keyword>
<accession>A0AAV0V9Q1</accession>
<dbReference type="AlphaFoldDB" id="A0AAV0V9Q1"/>
<evidence type="ECO:0000313" key="2">
    <source>
        <dbReference type="Proteomes" id="UP001162029"/>
    </source>
</evidence>